<reference evidence="1" key="1">
    <citation type="journal article" date="2014" name="Front. Microbiol.">
        <title>High frequency of phylogenetically diverse reductive dehalogenase-homologous genes in deep subseafloor sedimentary metagenomes.</title>
        <authorList>
            <person name="Kawai M."/>
            <person name="Futagami T."/>
            <person name="Toyoda A."/>
            <person name="Takaki Y."/>
            <person name="Nishi S."/>
            <person name="Hori S."/>
            <person name="Arai W."/>
            <person name="Tsubouchi T."/>
            <person name="Morono Y."/>
            <person name="Uchiyama I."/>
            <person name="Ito T."/>
            <person name="Fujiyama A."/>
            <person name="Inagaki F."/>
            <person name="Takami H."/>
        </authorList>
    </citation>
    <scope>NUCLEOTIDE SEQUENCE</scope>
    <source>
        <strain evidence="1">Expedition CK06-06</strain>
    </source>
</reference>
<gene>
    <name evidence="1" type="ORF">S01H1_36442</name>
</gene>
<evidence type="ECO:0008006" key="2">
    <source>
        <dbReference type="Google" id="ProtNLM"/>
    </source>
</evidence>
<accession>X0UFL8</accession>
<dbReference type="InterPro" id="IPR027417">
    <property type="entry name" value="P-loop_NTPase"/>
</dbReference>
<evidence type="ECO:0000313" key="1">
    <source>
        <dbReference type="EMBL" id="GAG04514.1"/>
    </source>
</evidence>
<organism evidence="1">
    <name type="scientific">marine sediment metagenome</name>
    <dbReference type="NCBI Taxonomy" id="412755"/>
    <lineage>
        <taxon>unclassified sequences</taxon>
        <taxon>metagenomes</taxon>
        <taxon>ecological metagenomes</taxon>
    </lineage>
</organism>
<feature type="non-terminal residue" evidence="1">
    <location>
        <position position="270"/>
    </location>
</feature>
<sequence length="270" mass="29674">AAGYRDKAAIEQLLMSQLEYERKSSAVSWKELKSEEFNKDFLIPDILPNPSVVLMYGSGGDGKSMTAWALAKHVATGSPFLVRGQLVPVKQGPVLILNGDQPKGLLKEQLEEIDLPEDAPVTVQSGFQLKEYSQFCRYMDEYKPSLVIIDSLIGCSSADSFDENKSSFASPLYWLTKNNGELFPATTILIIHHANKTGGFRGTTSIRDAVDETWALKKPDGGVDSLPLSSRLITIEKSRSGRSGTCLIMNMEADLSFSVADFTPEVDENK</sequence>
<dbReference type="SUPFAM" id="SSF52540">
    <property type="entry name" value="P-loop containing nucleoside triphosphate hydrolases"/>
    <property type="match status" value="1"/>
</dbReference>
<dbReference type="Pfam" id="PF13481">
    <property type="entry name" value="AAA_25"/>
    <property type="match status" value="1"/>
</dbReference>
<proteinExistence type="predicted"/>
<comment type="caution">
    <text evidence="1">The sequence shown here is derived from an EMBL/GenBank/DDBJ whole genome shotgun (WGS) entry which is preliminary data.</text>
</comment>
<protein>
    <recommendedName>
        <fullName evidence="2">AAA+ ATPase domain-containing protein</fullName>
    </recommendedName>
</protein>
<name>X0UFL8_9ZZZZ</name>
<dbReference type="EMBL" id="BARS01022831">
    <property type="protein sequence ID" value="GAG04514.1"/>
    <property type="molecule type" value="Genomic_DNA"/>
</dbReference>
<feature type="non-terminal residue" evidence="1">
    <location>
        <position position="1"/>
    </location>
</feature>
<dbReference type="AlphaFoldDB" id="X0UFL8"/>
<dbReference type="Gene3D" id="3.40.50.300">
    <property type="entry name" value="P-loop containing nucleotide triphosphate hydrolases"/>
    <property type="match status" value="1"/>
</dbReference>